<reference evidence="2" key="1">
    <citation type="submission" date="2018-04" db="EMBL/GenBank/DDBJ databases">
        <title>WGS assembly of Panicum hallii.</title>
        <authorList>
            <person name="Lovell J."/>
            <person name="Jenkins J."/>
            <person name="Lowry D."/>
            <person name="Mamidi S."/>
            <person name="Sreedasyam A."/>
            <person name="Weng X."/>
            <person name="Barry K."/>
            <person name="Bonette J."/>
            <person name="Campitelli B."/>
            <person name="Daum C."/>
            <person name="Gordon S."/>
            <person name="Gould B."/>
            <person name="Lipzen A."/>
            <person name="Macqueen A."/>
            <person name="Palacio-Mejia J."/>
            <person name="Plott C."/>
            <person name="Shakirov E."/>
            <person name="Shu S."/>
            <person name="Yoshinaga Y."/>
            <person name="Zane M."/>
            <person name="Rokhsar D."/>
            <person name="Grimwood J."/>
            <person name="Schmutz J."/>
            <person name="Juenger T."/>
        </authorList>
    </citation>
    <scope>NUCLEOTIDE SEQUENCE [LARGE SCALE GENOMIC DNA]</scope>
    <source>
        <strain evidence="2">FIL2</strain>
    </source>
</reference>
<dbReference type="EMBL" id="CM008047">
    <property type="protein sequence ID" value="PVH63409.1"/>
    <property type="molecule type" value="Genomic_DNA"/>
</dbReference>
<sequence>MSPLYAPLAAGAEDDGLSPLLPEELTVSTVAARAVGTGHHMLKVEGYSRLKRMHGDNGRSLQSDEFRAGGHTWKILCYLDGAPKKDAGFISLYLATAGSVDVHAEVEFELVDHRGTPLAWWWRPYRMRMPANPFRAGKSWGIAKFISAEALERSRFLRGDCFAVRCKVTVVEERGAAAAEEVQAEDMERMGMVCLCKDGSCNKLHRARPAETFTEAFDRLCLSIR</sequence>
<name>A0A2T8KMS3_9POAL</name>
<accession>A0A2T8KMS3</accession>
<dbReference type="GO" id="GO:0016567">
    <property type="term" value="P:protein ubiquitination"/>
    <property type="evidence" value="ECO:0007669"/>
    <property type="project" value="InterPro"/>
</dbReference>
<dbReference type="SMART" id="SM00061">
    <property type="entry name" value="MATH"/>
    <property type="match status" value="1"/>
</dbReference>
<dbReference type="Gene3D" id="2.60.210.10">
    <property type="entry name" value="Apoptosis, Tumor Necrosis Factor Receptor Associated Protein 2, Chain A"/>
    <property type="match status" value="1"/>
</dbReference>
<dbReference type="PANTHER" id="PTHR26379:SF443">
    <property type="entry name" value="MATH DOMAIN CONTAINING PROTEIN"/>
    <property type="match status" value="1"/>
</dbReference>
<dbReference type="InterPro" id="IPR045005">
    <property type="entry name" value="BPM1-6"/>
</dbReference>
<dbReference type="InterPro" id="IPR002083">
    <property type="entry name" value="MATH/TRAF_dom"/>
</dbReference>
<dbReference type="Gramene" id="PVH63409">
    <property type="protein sequence ID" value="PVH63409"/>
    <property type="gene ID" value="PAHAL_2G021400"/>
</dbReference>
<dbReference type="PANTHER" id="PTHR26379">
    <property type="entry name" value="BTB/POZ AND MATH DOMAIN-CONTAINING PROTEIN 1"/>
    <property type="match status" value="1"/>
</dbReference>
<dbReference type="AlphaFoldDB" id="A0A2T8KMS3"/>
<dbReference type="CDD" id="cd00121">
    <property type="entry name" value="MATH"/>
    <property type="match status" value="1"/>
</dbReference>
<dbReference type="SUPFAM" id="SSF49599">
    <property type="entry name" value="TRAF domain-like"/>
    <property type="match status" value="1"/>
</dbReference>
<gene>
    <name evidence="2" type="ORF">PAHAL_2G021400</name>
</gene>
<protein>
    <recommendedName>
        <fullName evidence="1">MATH domain-containing protein</fullName>
    </recommendedName>
</protein>
<feature type="domain" description="MATH" evidence="1">
    <location>
        <begin position="37"/>
        <end position="168"/>
    </location>
</feature>
<dbReference type="Pfam" id="PF22486">
    <property type="entry name" value="MATH_2"/>
    <property type="match status" value="1"/>
</dbReference>
<evidence type="ECO:0000313" key="2">
    <source>
        <dbReference type="EMBL" id="PVH63409.1"/>
    </source>
</evidence>
<evidence type="ECO:0000259" key="1">
    <source>
        <dbReference type="PROSITE" id="PS50144"/>
    </source>
</evidence>
<dbReference type="PROSITE" id="PS50144">
    <property type="entry name" value="MATH"/>
    <property type="match status" value="1"/>
</dbReference>
<proteinExistence type="predicted"/>
<dbReference type="InterPro" id="IPR008974">
    <property type="entry name" value="TRAF-like"/>
</dbReference>
<organism evidence="2">
    <name type="scientific">Panicum hallii</name>
    <dbReference type="NCBI Taxonomy" id="206008"/>
    <lineage>
        <taxon>Eukaryota</taxon>
        <taxon>Viridiplantae</taxon>
        <taxon>Streptophyta</taxon>
        <taxon>Embryophyta</taxon>
        <taxon>Tracheophyta</taxon>
        <taxon>Spermatophyta</taxon>
        <taxon>Magnoliopsida</taxon>
        <taxon>Liliopsida</taxon>
        <taxon>Poales</taxon>
        <taxon>Poaceae</taxon>
        <taxon>PACMAD clade</taxon>
        <taxon>Panicoideae</taxon>
        <taxon>Panicodae</taxon>
        <taxon>Paniceae</taxon>
        <taxon>Panicinae</taxon>
        <taxon>Panicum</taxon>
        <taxon>Panicum sect. Panicum</taxon>
    </lineage>
</organism>
<dbReference type="Proteomes" id="UP000243499">
    <property type="component" value="Chromosome 2"/>
</dbReference>